<gene>
    <name evidence="2" type="ORF">ACFFJ3_08240</name>
</gene>
<protein>
    <recommendedName>
        <fullName evidence="4">Adhesin</fullName>
    </recommendedName>
</protein>
<dbReference type="InterPro" id="IPR036937">
    <property type="entry name" value="Adhesion_dom_fimbrial_sf"/>
</dbReference>
<evidence type="ECO:0000313" key="2">
    <source>
        <dbReference type="EMBL" id="MFC0226485.1"/>
    </source>
</evidence>
<dbReference type="RefSeq" id="WP_380674169.1">
    <property type="nucleotide sequence ID" value="NZ_CP173186.1"/>
</dbReference>
<organism evidence="2 3">
    <name type="scientific">Serratia aquatilis</name>
    <dbReference type="NCBI Taxonomy" id="1737515"/>
    <lineage>
        <taxon>Bacteria</taxon>
        <taxon>Pseudomonadati</taxon>
        <taxon>Pseudomonadota</taxon>
        <taxon>Gammaproteobacteria</taxon>
        <taxon>Enterobacterales</taxon>
        <taxon>Yersiniaceae</taxon>
        <taxon>Serratia</taxon>
    </lineage>
</organism>
<reference evidence="2 3" key="1">
    <citation type="submission" date="2024-09" db="EMBL/GenBank/DDBJ databases">
        <authorList>
            <person name="Sun Q."/>
            <person name="Mori K."/>
        </authorList>
    </citation>
    <scope>NUCLEOTIDE SEQUENCE [LARGE SCALE GENOMIC DNA]</scope>
    <source>
        <strain evidence="2 3">CCM 8626</strain>
    </source>
</reference>
<keyword evidence="1" id="KW-0732">Signal</keyword>
<comment type="caution">
    <text evidence="2">The sequence shown here is derived from an EMBL/GenBank/DDBJ whole genome shotgun (WGS) entry which is preliminary data.</text>
</comment>
<evidence type="ECO:0008006" key="4">
    <source>
        <dbReference type="Google" id="ProtNLM"/>
    </source>
</evidence>
<evidence type="ECO:0000256" key="1">
    <source>
        <dbReference type="SAM" id="SignalP"/>
    </source>
</evidence>
<accession>A0ABV6EC38</accession>
<feature type="chain" id="PRO_5046633634" description="Adhesin" evidence="1">
    <location>
        <begin position="22"/>
        <end position="268"/>
    </location>
</feature>
<sequence>MYKLTYVLVFGLVLLSKMSIAALTPIVTNAIPKPMNPGATVEWSSIELPENNNVIPCAGHQLCVYGVFVYFLSGLNDKRTDVFSIDRDQYRRTIRVYAGMTWSQAAEAFIRTYGPSGRSGPSIWAWQPKFWQLCMAAGYTATVTIGPPYLASGGTCQTIPQVPTACNVEGRADIVHGLISSDKINGHKASTLLYMNCTAPAEVRLRILPEKIDLGGGVTSQVTVNGLGNGGIISSTGNTTLTVQSQLSSTGASPGAHVGAGVIMFDVQ</sequence>
<name>A0ABV6EC38_9GAMM</name>
<proteinExistence type="predicted"/>
<dbReference type="Gene3D" id="2.60.40.1090">
    <property type="entry name" value="Fimbrial-type adhesion domain"/>
    <property type="match status" value="1"/>
</dbReference>
<dbReference type="EMBL" id="JBHLXG010000005">
    <property type="protein sequence ID" value="MFC0226485.1"/>
    <property type="molecule type" value="Genomic_DNA"/>
</dbReference>
<evidence type="ECO:0000313" key="3">
    <source>
        <dbReference type="Proteomes" id="UP001589792"/>
    </source>
</evidence>
<keyword evidence="3" id="KW-1185">Reference proteome</keyword>
<feature type="signal peptide" evidence="1">
    <location>
        <begin position="1"/>
        <end position="21"/>
    </location>
</feature>
<dbReference type="Proteomes" id="UP001589792">
    <property type="component" value="Unassembled WGS sequence"/>
</dbReference>